<dbReference type="Gene3D" id="3.30.160.60">
    <property type="entry name" value="Classic Zinc Finger"/>
    <property type="match status" value="1"/>
</dbReference>
<dbReference type="InterPro" id="IPR001870">
    <property type="entry name" value="B30.2/SPRY"/>
</dbReference>
<feature type="coiled-coil region" evidence="7">
    <location>
        <begin position="318"/>
        <end position="345"/>
    </location>
</feature>
<dbReference type="GO" id="GO:0008270">
    <property type="term" value="F:zinc ion binding"/>
    <property type="evidence" value="ECO:0007669"/>
    <property type="project" value="UniProtKB-KW"/>
</dbReference>
<dbReference type="SUPFAM" id="SSF57845">
    <property type="entry name" value="B-box zinc-binding domain"/>
    <property type="match status" value="1"/>
</dbReference>
<evidence type="ECO:0000313" key="11">
    <source>
        <dbReference type="Proteomes" id="UP000504630"/>
    </source>
</evidence>
<evidence type="ECO:0000256" key="4">
    <source>
        <dbReference type="ARBA" id="ARBA00022833"/>
    </source>
</evidence>
<keyword evidence="11" id="KW-1185">Reference proteome</keyword>
<dbReference type="InterPro" id="IPR013320">
    <property type="entry name" value="ConA-like_dom_sf"/>
</dbReference>
<evidence type="ECO:0000256" key="6">
    <source>
        <dbReference type="PROSITE-ProRule" id="PRU00024"/>
    </source>
</evidence>
<sequence length="596" mass="67182">MLCCNGHTLMCPSCTLHTNTRTQLALLAAVSDLFPVQQPLLVSHKTKVKSAVLKMAKSWKEPEALSCSICFDILKSPVTLHCGHSYCMDCVNGYWDQESHRAVYSCPQCRRTFSPRPVLNKNTVLADLAGKMSQDTPAPAEDEVSAGDVECDFCTVRKLKAVKSCLVCLASYCATHLEPHYVSEAFKRHKLVEISGSIQEKICSKHDKLLEVYCRSDGQCICLLCVMDEHKGHDTVSATAERKEKQKQFGKKKLKYQQGIQKKEKQLKQLKQKMKALQCSGDAAVDQNEKAYAEIVQMADKKRCSMNELIRVQEKAAESRAEALVDRLEKDISELRNGEDELKQLSLTEDHIHFLQRCEYIFDCPEPDLSSDFDIQLHTPFDFVTKAISDLRVQMDNVAKAIAEISQTFQADSDPQTRQEFSLYSCYLSLDPNTAFENLLLSEGNRKVTWIKKAQRYPYHKDRFTTFEQVLCTAGLSGPCYWEVEWRGNRVEVAVCYKGAELKEMGFGHTNQSWCISLSISGCTFWHGGIKTKVPTECSSTVGVYLNHKAGSLSFYSVSDYGQMILLHRVHTTFSQPLYPGLMVSRGASARIVSPE</sequence>
<dbReference type="AlphaFoldDB" id="A0A6J2PT55"/>
<dbReference type="PROSITE" id="PS50119">
    <property type="entry name" value="ZF_BBOX"/>
    <property type="match status" value="1"/>
</dbReference>
<dbReference type="SUPFAM" id="SSF49899">
    <property type="entry name" value="Concanavalin A-like lectins/glucanases"/>
    <property type="match status" value="1"/>
</dbReference>
<feature type="domain" description="RING-type" evidence="8">
    <location>
        <begin position="67"/>
        <end position="110"/>
    </location>
</feature>
<dbReference type="Pfam" id="PF00643">
    <property type="entry name" value="zf-B_box"/>
    <property type="match status" value="1"/>
</dbReference>
<dbReference type="InterPro" id="IPR003879">
    <property type="entry name" value="Butyrophylin_SPRY"/>
</dbReference>
<dbReference type="Pfam" id="PF15227">
    <property type="entry name" value="zf-C3HC4_4"/>
    <property type="match status" value="1"/>
</dbReference>
<dbReference type="Gene3D" id="4.10.830.40">
    <property type="match status" value="1"/>
</dbReference>
<dbReference type="RefSeq" id="XP_029288735.1">
    <property type="nucleotide sequence ID" value="XM_029432875.1"/>
</dbReference>
<dbReference type="InterPro" id="IPR000315">
    <property type="entry name" value="Znf_B-box"/>
</dbReference>
<accession>A0A6J2PT55</accession>
<dbReference type="KEGG" id="cgob:115009111"/>
<evidence type="ECO:0000313" key="12">
    <source>
        <dbReference type="RefSeq" id="XP_029288735.1"/>
    </source>
</evidence>
<keyword evidence="1" id="KW-0399">Innate immunity</keyword>
<name>A0A6J2PT55_COTGO</name>
<evidence type="ECO:0000259" key="10">
    <source>
        <dbReference type="PROSITE" id="PS50188"/>
    </source>
</evidence>
<dbReference type="SMART" id="SM00184">
    <property type="entry name" value="RING"/>
    <property type="match status" value="1"/>
</dbReference>
<dbReference type="InParanoid" id="A0A6J2PT55"/>
<keyword evidence="4" id="KW-0862">Zinc</keyword>
<dbReference type="InterPro" id="IPR006574">
    <property type="entry name" value="PRY"/>
</dbReference>
<keyword evidence="5" id="KW-0391">Immunity</keyword>
<dbReference type="GO" id="GO:0005737">
    <property type="term" value="C:cytoplasm"/>
    <property type="evidence" value="ECO:0007669"/>
    <property type="project" value="UniProtKB-ARBA"/>
</dbReference>
<evidence type="ECO:0000256" key="3">
    <source>
        <dbReference type="ARBA" id="ARBA00022771"/>
    </source>
</evidence>
<dbReference type="Pfam" id="PF13765">
    <property type="entry name" value="PRY"/>
    <property type="match status" value="1"/>
</dbReference>
<dbReference type="Proteomes" id="UP000504630">
    <property type="component" value="Chromosome 6"/>
</dbReference>
<dbReference type="PANTHER" id="PTHR25465:SF5">
    <property type="entry name" value="E3 UBIQUITIN_ISG15 LIGASE TRIM25-RELATED"/>
    <property type="match status" value="1"/>
</dbReference>
<dbReference type="SMART" id="SM00449">
    <property type="entry name" value="SPRY"/>
    <property type="match status" value="1"/>
</dbReference>
<organism evidence="11 12">
    <name type="scientific">Cottoperca gobio</name>
    <name type="common">Frogmouth</name>
    <name type="synonym">Aphritis gobio</name>
    <dbReference type="NCBI Taxonomy" id="56716"/>
    <lineage>
        <taxon>Eukaryota</taxon>
        <taxon>Metazoa</taxon>
        <taxon>Chordata</taxon>
        <taxon>Craniata</taxon>
        <taxon>Vertebrata</taxon>
        <taxon>Euteleostomi</taxon>
        <taxon>Actinopterygii</taxon>
        <taxon>Neopterygii</taxon>
        <taxon>Teleostei</taxon>
        <taxon>Neoteleostei</taxon>
        <taxon>Acanthomorphata</taxon>
        <taxon>Eupercaria</taxon>
        <taxon>Perciformes</taxon>
        <taxon>Notothenioidei</taxon>
        <taxon>Bovichtidae</taxon>
        <taxon>Cottoperca</taxon>
    </lineage>
</organism>
<feature type="coiled-coil region" evidence="7">
    <location>
        <begin position="253"/>
        <end position="287"/>
    </location>
</feature>
<evidence type="ECO:0000259" key="9">
    <source>
        <dbReference type="PROSITE" id="PS50119"/>
    </source>
</evidence>
<dbReference type="CDD" id="cd16040">
    <property type="entry name" value="SPRY_PRY_SNTX"/>
    <property type="match status" value="1"/>
</dbReference>
<dbReference type="GeneID" id="115009111"/>
<reference evidence="12" key="1">
    <citation type="submission" date="2025-08" db="UniProtKB">
        <authorList>
            <consortium name="RefSeq"/>
        </authorList>
    </citation>
    <scope>IDENTIFICATION</scope>
</reference>
<dbReference type="Pfam" id="PF25600">
    <property type="entry name" value="TRIM_CC"/>
    <property type="match status" value="1"/>
</dbReference>
<dbReference type="SMART" id="SM00336">
    <property type="entry name" value="BBOX"/>
    <property type="match status" value="1"/>
</dbReference>
<dbReference type="GO" id="GO:0045087">
    <property type="term" value="P:innate immune response"/>
    <property type="evidence" value="ECO:0007669"/>
    <property type="project" value="UniProtKB-KW"/>
</dbReference>
<keyword evidence="2" id="KW-0479">Metal-binding</keyword>
<dbReference type="PROSITE" id="PS50188">
    <property type="entry name" value="B302_SPRY"/>
    <property type="match status" value="1"/>
</dbReference>
<dbReference type="PROSITE" id="PS50089">
    <property type="entry name" value="ZF_RING_2"/>
    <property type="match status" value="1"/>
</dbReference>
<keyword evidence="3 6" id="KW-0863">Zinc-finger</keyword>
<dbReference type="Gene3D" id="3.30.40.10">
    <property type="entry name" value="Zinc/RING finger domain, C3HC4 (zinc finger)"/>
    <property type="match status" value="1"/>
</dbReference>
<evidence type="ECO:0000259" key="8">
    <source>
        <dbReference type="PROSITE" id="PS50089"/>
    </source>
</evidence>
<dbReference type="Gene3D" id="2.60.120.920">
    <property type="match status" value="1"/>
</dbReference>
<evidence type="ECO:0000256" key="2">
    <source>
        <dbReference type="ARBA" id="ARBA00022723"/>
    </source>
</evidence>
<dbReference type="InterPro" id="IPR013083">
    <property type="entry name" value="Znf_RING/FYVE/PHD"/>
</dbReference>
<dbReference type="InterPro" id="IPR043136">
    <property type="entry name" value="B30.2/SPRY_sf"/>
</dbReference>
<dbReference type="CDD" id="cd19769">
    <property type="entry name" value="Bbox2_TRIM16-like"/>
    <property type="match status" value="1"/>
</dbReference>
<dbReference type="PANTHER" id="PTHR25465">
    <property type="entry name" value="B-BOX DOMAIN CONTAINING"/>
    <property type="match status" value="1"/>
</dbReference>
<dbReference type="PROSITE" id="PS00518">
    <property type="entry name" value="ZF_RING_1"/>
    <property type="match status" value="1"/>
</dbReference>
<protein>
    <submittedName>
        <fullName evidence="12">LOW QUALITY PROTEIN: tripartite motif-containing protein 16-like</fullName>
    </submittedName>
</protein>
<dbReference type="OrthoDB" id="6270329at2759"/>
<evidence type="ECO:0000256" key="5">
    <source>
        <dbReference type="ARBA" id="ARBA00022859"/>
    </source>
</evidence>
<dbReference type="InterPro" id="IPR001841">
    <property type="entry name" value="Znf_RING"/>
</dbReference>
<dbReference type="InterPro" id="IPR003877">
    <property type="entry name" value="SPRY_dom"/>
</dbReference>
<dbReference type="InterPro" id="IPR017907">
    <property type="entry name" value="Znf_RING_CS"/>
</dbReference>
<dbReference type="PRINTS" id="PR01407">
    <property type="entry name" value="BUTYPHLNCDUF"/>
</dbReference>
<feature type="domain" description="B box-type" evidence="9">
    <location>
        <begin position="198"/>
        <end position="238"/>
    </location>
</feature>
<dbReference type="InterPro" id="IPR051051">
    <property type="entry name" value="E3_ubiq-ligase_TRIM/RNF"/>
</dbReference>
<evidence type="ECO:0000256" key="1">
    <source>
        <dbReference type="ARBA" id="ARBA00022588"/>
    </source>
</evidence>
<keyword evidence="7" id="KW-0175">Coiled coil</keyword>
<feature type="domain" description="B30.2/SPRY" evidence="10">
    <location>
        <begin position="408"/>
        <end position="596"/>
    </location>
</feature>
<dbReference type="SUPFAM" id="SSF57850">
    <property type="entry name" value="RING/U-box"/>
    <property type="match status" value="1"/>
</dbReference>
<dbReference type="InterPro" id="IPR058030">
    <property type="entry name" value="TRIM8/14/16/25/29/45/65_CC"/>
</dbReference>
<proteinExistence type="predicted"/>
<dbReference type="Pfam" id="PF00622">
    <property type="entry name" value="SPRY"/>
    <property type="match status" value="1"/>
</dbReference>
<dbReference type="SMART" id="SM00589">
    <property type="entry name" value="PRY"/>
    <property type="match status" value="1"/>
</dbReference>
<gene>
    <name evidence="12" type="primary">LOC115009111</name>
</gene>
<evidence type="ECO:0000256" key="7">
    <source>
        <dbReference type="SAM" id="Coils"/>
    </source>
</evidence>